<evidence type="ECO:0000313" key="3">
    <source>
        <dbReference type="Proteomes" id="UP000292702"/>
    </source>
</evidence>
<keyword evidence="1" id="KW-1133">Transmembrane helix</keyword>
<accession>A0A4R0RKM2</accession>
<reference evidence="2 3" key="1">
    <citation type="submission" date="2018-11" db="EMBL/GenBank/DDBJ databases">
        <title>Genome assembly of Steccherinum ochraceum LE-BIN_3174, the white-rot fungus of the Steccherinaceae family (The Residual Polyporoid clade, Polyporales, Basidiomycota).</title>
        <authorList>
            <person name="Fedorova T.V."/>
            <person name="Glazunova O.A."/>
            <person name="Landesman E.O."/>
            <person name="Moiseenko K.V."/>
            <person name="Psurtseva N.V."/>
            <person name="Savinova O.S."/>
            <person name="Shakhova N.V."/>
            <person name="Tyazhelova T.V."/>
            <person name="Vasina D.V."/>
        </authorList>
    </citation>
    <scope>NUCLEOTIDE SEQUENCE [LARGE SCALE GENOMIC DNA]</scope>
    <source>
        <strain evidence="2 3">LE-BIN_3174</strain>
    </source>
</reference>
<dbReference type="AlphaFoldDB" id="A0A4R0RKM2"/>
<comment type="caution">
    <text evidence="2">The sequence shown here is derived from an EMBL/GenBank/DDBJ whole genome shotgun (WGS) entry which is preliminary data.</text>
</comment>
<protein>
    <submittedName>
        <fullName evidence="2">Uncharacterized protein</fullName>
    </submittedName>
</protein>
<dbReference type="Proteomes" id="UP000292702">
    <property type="component" value="Unassembled WGS sequence"/>
</dbReference>
<keyword evidence="3" id="KW-1185">Reference proteome</keyword>
<gene>
    <name evidence="2" type="ORF">EIP91_004217</name>
</gene>
<feature type="transmembrane region" description="Helical" evidence="1">
    <location>
        <begin position="132"/>
        <end position="157"/>
    </location>
</feature>
<dbReference type="EMBL" id="RWJN01000241">
    <property type="protein sequence ID" value="TCD64348.1"/>
    <property type="molecule type" value="Genomic_DNA"/>
</dbReference>
<keyword evidence="1" id="KW-0812">Transmembrane</keyword>
<sequence>MSMGSQPVARSQADTDVKVAAGLFSLFCFLVNMSSLNPFCSLFLFLQATGVAFLSDLFSEISDCVDYTYINLVLLTTNMILDQTNLDCLFQAYFYHPRTSQLSYSPVFVVNERCLETYSSAGRFTSLTLIKIVLLALVPLLAQIPIVFVFFLCLRIFRIQEDVILKSGFGGVYELASAPVDAIRTVLNQFIKQLPLNETRSRSAESPSHLWPLRGPERSLFLLLEVKLKLN</sequence>
<feature type="transmembrane region" description="Helical" evidence="1">
    <location>
        <begin position="21"/>
        <end position="46"/>
    </location>
</feature>
<name>A0A4R0RKM2_9APHY</name>
<evidence type="ECO:0000313" key="2">
    <source>
        <dbReference type="EMBL" id="TCD64348.1"/>
    </source>
</evidence>
<organism evidence="2 3">
    <name type="scientific">Steccherinum ochraceum</name>
    <dbReference type="NCBI Taxonomy" id="92696"/>
    <lineage>
        <taxon>Eukaryota</taxon>
        <taxon>Fungi</taxon>
        <taxon>Dikarya</taxon>
        <taxon>Basidiomycota</taxon>
        <taxon>Agaricomycotina</taxon>
        <taxon>Agaricomycetes</taxon>
        <taxon>Polyporales</taxon>
        <taxon>Steccherinaceae</taxon>
        <taxon>Steccherinum</taxon>
    </lineage>
</organism>
<proteinExistence type="predicted"/>
<keyword evidence="1" id="KW-0472">Membrane</keyword>
<evidence type="ECO:0000256" key="1">
    <source>
        <dbReference type="SAM" id="Phobius"/>
    </source>
</evidence>